<organism evidence="3 4">
    <name type="scientific">Puniceispirillum marinum (strain IMCC1322)</name>
    <dbReference type="NCBI Taxonomy" id="488538"/>
    <lineage>
        <taxon>Bacteria</taxon>
        <taxon>Pseudomonadati</taxon>
        <taxon>Pseudomonadota</taxon>
        <taxon>Alphaproteobacteria</taxon>
        <taxon>Candidatus Puniceispirillales</taxon>
        <taxon>Candidatus Puniceispirillaceae</taxon>
        <taxon>Candidatus Puniceispirillum</taxon>
    </lineage>
</organism>
<dbReference type="SUPFAM" id="SSF51182">
    <property type="entry name" value="RmlC-like cupins"/>
    <property type="match status" value="1"/>
</dbReference>
<name>D5BT31_PUNMI</name>
<dbReference type="EC" id="1.14.-.-" evidence="3"/>
<keyword evidence="4" id="KW-1185">Reference proteome</keyword>
<dbReference type="KEGG" id="apb:SAR116_1185"/>
<dbReference type="PANTHER" id="PTHR46797:SF2">
    <property type="entry name" value="TRANSCRIPTIONAL REGULATOR"/>
    <property type="match status" value="1"/>
</dbReference>
<dbReference type="Proteomes" id="UP000007460">
    <property type="component" value="Chromosome"/>
</dbReference>
<dbReference type="GO" id="GO:0003677">
    <property type="term" value="F:DNA binding"/>
    <property type="evidence" value="ECO:0007669"/>
    <property type="project" value="UniProtKB-KW"/>
</dbReference>
<dbReference type="InterPro" id="IPR010982">
    <property type="entry name" value="Lambda_DNA-bd_dom_sf"/>
</dbReference>
<dbReference type="InterPro" id="IPR001387">
    <property type="entry name" value="Cro/C1-type_HTH"/>
</dbReference>
<dbReference type="Gene3D" id="2.60.120.10">
    <property type="entry name" value="Jelly Rolls"/>
    <property type="match status" value="1"/>
</dbReference>
<gene>
    <name evidence="3" type="ordered locus">SAR116_1185</name>
</gene>
<dbReference type="GO" id="GO:0003700">
    <property type="term" value="F:DNA-binding transcription factor activity"/>
    <property type="evidence" value="ECO:0007669"/>
    <property type="project" value="TreeGrafter"/>
</dbReference>
<evidence type="ECO:0000313" key="3">
    <source>
        <dbReference type="EMBL" id="ADE39428.1"/>
    </source>
</evidence>
<dbReference type="eggNOG" id="COG1396">
    <property type="taxonomic scope" value="Bacteria"/>
</dbReference>
<dbReference type="Gene3D" id="1.10.260.40">
    <property type="entry name" value="lambda repressor-like DNA-binding domains"/>
    <property type="match status" value="1"/>
</dbReference>
<evidence type="ECO:0000256" key="1">
    <source>
        <dbReference type="ARBA" id="ARBA00023125"/>
    </source>
</evidence>
<dbReference type="CDD" id="cd00093">
    <property type="entry name" value="HTH_XRE"/>
    <property type="match status" value="1"/>
</dbReference>
<protein>
    <submittedName>
        <fullName evidence="3">Probable transcriptional regulator</fullName>
        <ecNumber evidence="3">1.14.-.-</ecNumber>
    </submittedName>
</protein>
<dbReference type="AlphaFoldDB" id="D5BT31"/>
<sequence length="217" mass="23672">MLGGKRVFQMLVKMEKQPNASSSASSSASASAPLRSTGQIGSDIRALRRSRNWTLSDLADHLERSVGWLSQVERGVSEPALEDIRRIAGLFNLPVSFFFSSSSDDPESQFVVRGDSRRSMSDDTKGLVESLLSPDLGGAFEIVHSVFAPGARCPEPFVRQSEEAGYVIEGSLVLFIDGDRFELRAGDSFRFAGETVSWVNEGTVPAILIWVIAPPIY</sequence>
<reference evidence="3 4" key="1">
    <citation type="journal article" date="2010" name="J. Bacteriol.">
        <title>Complete genome sequence of "Candidatus Puniceispirillum marinum" IMCC1322, a representative of the SAR116 clade in the Alphaproteobacteria.</title>
        <authorList>
            <person name="Oh H.M."/>
            <person name="Kwon K.K."/>
            <person name="Kang I."/>
            <person name="Kang S.G."/>
            <person name="Lee J.H."/>
            <person name="Kim S.J."/>
            <person name="Cho J.C."/>
        </authorList>
    </citation>
    <scope>NUCLEOTIDE SEQUENCE [LARGE SCALE GENOMIC DNA]</scope>
    <source>
        <strain evidence="3 4">IMCC1322</strain>
    </source>
</reference>
<dbReference type="InterPro" id="IPR011051">
    <property type="entry name" value="RmlC_Cupin_sf"/>
</dbReference>
<proteinExistence type="predicted"/>
<dbReference type="Pfam" id="PF13560">
    <property type="entry name" value="HTH_31"/>
    <property type="match status" value="1"/>
</dbReference>
<dbReference type="InterPro" id="IPR050807">
    <property type="entry name" value="TransReg_Diox_bact_type"/>
</dbReference>
<dbReference type="InterPro" id="IPR013096">
    <property type="entry name" value="Cupin_2"/>
</dbReference>
<dbReference type="eggNOG" id="COG0662">
    <property type="taxonomic scope" value="Bacteria"/>
</dbReference>
<accession>D5BT31</accession>
<dbReference type="SMART" id="SM00530">
    <property type="entry name" value="HTH_XRE"/>
    <property type="match status" value="1"/>
</dbReference>
<keyword evidence="1" id="KW-0238">DNA-binding</keyword>
<dbReference type="SUPFAM" id="SSF47413">
    <property type="entry name" value="lambda repressor-like DNA-binding domains"/>
    <property type="match status" value="1"/>
</dbReference>
<dbReference type="PROSITE" id="PS50943">
    <property type="entry name" value="HTH_CROC1"/>
    <property type="match status" value="1"/>
</dbReference>
<dbReference type="InterPro" id="IPR014710">
    <property type="entry name" value="RmlC-like_jellyroll"/>
</dbReference>
<dbReference type="GO" id="GO:0005829">
    <property type="term" value="C:cytosol"/>
    <property type="evidence" value="ECO:0007669"/>
    <property type="project" value="TreeGrafter"/>
</dbReference>
<dbReference type="GO" id="GO:0016491">
    <property type="term" value="F:oxidoreductase activity"/>
    <property type="evidence" value="ECO:0007669"/>
    <property type="project" value="UniProtKB-KW"/>
</dbReference>
<dbReference type="Pfam" id="PF07883">
    <property type="entry name" value="Cupin_2"/>
    <property type="match status" value="1"/>
</dbReference>
<dbReference type="EMBL" id="CP001751">
    <property type="protein sequence ID" value="ADE39428.1"/>
    <property type="molecule type" value="Genomic_DNA"/>
</dbReference>
<dbReference type="PANTHER" id="PTHR46797">
    <property type="entry name" value="HTH-TYPE TRANSCRIPTIONAL REGULATOR"/>
    <property type="match status" value="1"/>
</dbReference>
<evidence type="ECO:0000313" key="4">
    <source>
        <dbReference type="Proteomes" id="UP000007460"/>
    </source>
</evidence>
<evidence type="ECO:0000259" key="2">
    <source>
        <dbReference type="PROSITE" id="PS50943"/>
    </source>
</evidence>
<keyword evidence="3" id="KW-0560">Oxidoreductase</keyword>
<dbReference type="CDD" id="cd02209">
    <property type="entry name" value="cupin_XRE_C"/>
    <property type="match status" value="1"/>
</dbReference>
<dbReference type="STRING" id="488538.SAR116_1185"/>
<dbReference type="HOGENOM" id="CLU_085376_1_1_5"/>
<feature type="domain" description="HTH cro/C1-type" evidence="2">
    <location>
        <begin position="44"/>
        <end position="98"/>
    </location>
</feature>